<proteinExistence type="inferred from homology"/>
<name>A0A3N0CGZ9_9ACTN</name>
<organism evidence="4 5">
    <name type="scientific">Nocardioides marmoriginsengisoli</name>
    <dbReference type="NCBI Taxonomy" id="661483"/>
    <lineage>
        <taxon>Bacteria</taxon>
        <taxon>Bacillati</taxon>
        <taxon>Actinomycetota</taxon>
        <taxon>Actinomycetes</taxon>
        <taxon>Propionibacteriales</taxon>
        <taxon>Nocardioidaceae</taxon>
        <taxon>Nocardioides</taxon>
    </lineage>
</organism>
<dbReference type="Pfam" id="PF00106">
    <property type="entry name" value="adh_short"/>
    <property type="match status" value="1"/>
</dbReference>
<evidence type="ECO:0000313" key="4">
    <source>
        <dbReference type="EMBL" id="RNL62715.1"/>
    </source>
</evidence>
<dbReference type="PANTHER" id="PTHR43976:SF16">
    <property type="entry name" value="SHORT-CHAIN DEHYDROGENASE_REDUCTASE FAMILY PROTEIN"/>
    <property type="match status" value="1"/>
</dbReference>
<evidence type="ECO:0000256" key="1">
    <source>
        <dbReference type="ARBA" id="ARBA00006484"/>
    </source>
</evidence>
<dbReference type="Gene3D" id="3.40.50.720">
    <property type="entry name" value="NAD(P)-binding Rossmann-like Domain"/>
    <property type="match status" value="1"/>
</dbReference>
<dbReference type="FunFam" id="3.40.50.720:FF:000084">
    <property type="entry name" value="Short-chain dehydrogenase reductase"/>
    <property type="match status" value="1"/>
</dbReference>
<dbReference type="InterPro" id="IPR036291">
    <property type="entry name" value="NAD(P)-bd_dom_sf"/>
</dbReference>
<dbReference type="SUPFAM" id="SSF51735">
    <property type="entry name" value="NAD(P)-binding Rossmann-fold domains"/>
    <property type="match status" value="1"/>
</dbReference>
<evidence type="ECO:0000313" key="5">
    <source>
        <dbReference type="Proteomes" id="UP000267128"/>
    </source>
</evidence>
<gene>
    <name evidence="4" type="ORF">EFK50_13270</name>
</gene>
<comment type="similarity">
    <text evidence="1 3">Belongs to the short-chain dehydrogenases/reductases (SDR) family.</text>
</comment>
<evidence type="ECO:0000256" key="2">
    <source>
        <dbReference type="ARBA" id="ARBA00023002"/>
    </source>
</evidence>
<dbReference type="InterPro" id="IPR002347">
    <property type="entry name" value="SDR_fam"/>
</dbReference>
<dbReference type="EMBL" id="RJSE01000007">
    <property type="protein sequence ID" value="RNL62715.1"/>
    <property type="molecule type" value="Genomic_DNA"/>
</dbReference>
<dbReference type="OrthoDB" id="9792003at2"/>
<keyword evidence="5" id="KW-1185">Reference proteome</keyword>
<dbReference type="NCBIfam" id="NF004823">
    <property type="entry name" value="PRK06179.1"/>
    <property type="match status" value="1"/>
</dbReference>
<protein>
    <submittedName>
        <fullName evidence="4">Oxidoreductase</fullName>
    </submittedName>
</protein>
<dbReference type="Proteomes" id="UP000267128">
    <property type="component" value="Unassembled WGS sequence"/>
</dbReference>
<dbReference type="PRINTS" id="PR00080">
    <property type="entry name" value="SDRFAMILY"/>
</dbReference>
<dbReference type="PANTHER" id="PTHR43976">
    <property type="entry name" value="SHORT CHAIN DEHYDROGENASE"/>
    <property type="match status" value="1"/>
</dbReference>
<keyword evidence="2" id="KW-0560">Oxidoreductase</keyword>
<dbReference type="CDD" id="cd05374">
    <property type="entry name" value="17beta-HSD-like_SDR_c"/>
    <property type="match status" value="1"/>
</dbReference>
<evidence type="ECO:0000256" key="3">
    <source>
        <dbReference type="RuleBase" id="RU000363"/>
    </source>
</evidence>
<reference evidence="4 5" key="1">
    <citation type="submission" date="2018-11" db="EMBL/GenBank/DDBJ databases">
        <authorList>
            <person name="Li F."/>
        </authorList>
    </citation>
    <scope>NUCLEOTIDE SEQUENCE [LARGE SCALE GENOMIC DNA]</scope>
    <source>
        <strain evidence="4 5">Gsoil 097</strain>
    </source>
</reference>
<dbReference type="AlphaFoldDB" id="A0A3N0CGZ9"/>
<dbReference type="InterPro" id="IPR051911">
    <property type="entry name" value="SDR_oxidoreductase"/>
</dbReference>
<dbReference type="GO" id="GO:0016491">
    <property type="term" value="F:oxidoreductase activity"/>
    <property type="evidence" value="ECO:0007669"/>
    <property type="project" value="UniProtKB-KW"/>
</dbReference>
<dbReference type="RefSeq" id="WP_123228010.1">
    <property type="nucleotide sequence ID" value="NZ_RJSE01000007.1"/>
</dbReference>
<dbReference type="PRINTS" id="PR00081">
    <property type="entry name" value="GDHRDH"/>
</dbReference>
<dbReference type="PIRSF" id="PIRSF000126">
    <property type="entry name" value="11-beta-HSD1"/>
    <property type="match status" value="1"/>
</dbReference>
<accession>A0A3N0CGZ9</accession>
<comment type="caution">
    <text evidence="4">The sequence shown here is derived from an EMBL/GenBank/DDBJ whole genome shotgun (WGS) entry which is preliminary data.</text>
</comment>
<sequence>MAESRLETAPVAVVTGASTGIGRAAARALAHAGFQVIGTSRKAAKSNALDGVTFLDLDVTQDESVGALVKQVIDRFGRIDVLVNNAGTGMTGAAEESTISQTRDIFDTNVFGTIRMTNEVLPHMRAQRSGRIVNISSIVGLIPAPYMAVYASTKHAVEGYSESLDHEVREHGIRVILVEPGYTSTTFDANSLRPDKPLSVYENQREVVREVLSATIRRDGDDPATVAQVIVSAVVDARPRPRYPAGPMATRVSALRRYAPRGAFEKQIRKKNRLAG</sequence>